<feature type="non-terminal residue" evidence="2">
    <location>
        <position position="1"/>
    </location>
</feature>
<sequence>SAAMTAFANEFILDFPDGYDAMIGEEGANLSGGQRQRLSIARAIIKDPEILVLDEATSSLDTQSELMVQKAMDSLMDHGSSGDTNKRKTIIVIAHRLSTIKRANKIIVLDRGRLIESGSHDELVGSGGMYSHLYSLQHGGQIDVSSL</sequence>
<organism evidence="2">
    <name type="scientific">marine sediment metagenome</name>
    <dbReference type="NCBI Taxonomy" id="412755"/>
    <lineage>
        <taxon>unclassified sequences</taxon>
        <taxon>metagenomes</taxon>
        <taxon>ecological metagenomes</taxon>
    </lineage>
</organism>
<dbReference type="SUPFAM" id="SSF52540">
    <property type="entry name" value="P-loop containing nucleoside triphosphate hydrolases"/>
    <property type="match status" value="1"/>
</dbReference>
<proteinExistence type="predicted"/>
<dbReference type="EMBL" id="LAZR01045453">
    <property type="protein sequence ID" value="KKK98836.1"/>
    <property type="molecule type" value="Genomic_DNA"/>
</dbReference>
<accession>A0A0F9CQF4</accession>
<evidence type="ECO:0000259" key="1">
    <source>
        <dbReference type="Pfam" id="PF00005"/>
    </source>
</evidence>
<comment type="caution">
    <text evidence="2">The sequence shown here is derived from an EMBL/GenBank/DDBJ whole genome shotgun (WGS) entry which is preliminary data.</text>
</comment>
<dbReference type="GO" id="GO:0090374">
    <property type="term" value="P:oligopeptide export from mitochondrion"/>
    <property type="evidence" value="ECO:0007669"/>
    <property type="project" value="TreeGrafter"/>
</dbReference>
<reference evidence="2" key="1">
    <citation type="journal article" date="2015" name="Nature">
        <title>Complex archaea that bridge the gap between prokaryotes and eukaryotes.</title>
        <authorList>
            <person name="Spang A."/>
            <person name="Saw J.H."/>
            <person name="Jorgensen S.L."/>
            <person name="Zaremba-Niedzwiedzka K."/>
            <person name="Martijn J."/>
            <person name="Lind A.E."/>
            <person name="van Eijk R."/>
            <person name="Schleper C."/>
            <person name="Guy L."/>
            <person name="Ettema T.J."/>
        </authorList>
    </citation>
    <scope>NUCLEOTIDE SEQUENCE</scope>
</reference>
<dbReference type="GO" id="GO:0005524">
    <property type="term" value="F:ATP binding"/>
    <property type="evidence" value="ECO:0007669"/>
    <property type="project" value="InterPro"/>
</dbReference>
<dbReference type="PANTHER" id="PTHR43394:SF1">
    <property type="entry name" value="ATP-BINDING CASSETTE SUB-FAMILY B MEMBER 10, MITOCHONDRIAL"/>
    <property type="match status" value="1"/>
</dbReference>
<protein>
    <recommendedName>
        <fullName evidence="1">ABC transporter domain-containing protein</fullName>
    </recommendedName>
</protein>
<dbReference type="InterPro" id="IPR039421">
    <property type="entry name" value="Type_1_exporter"/>
</dbReference>
<dbReference type="InterPro" id="IPR027417">
    <property type="entry name" value="P-loop_NTPase"/>
</dbReference>
<feature type="domain" description="ABC transporter" evidence="1">
    <location>
        <begin position="18"/>
        <end position="58"/>
    </location>
</feature>
<dbReference type="GO" id="GO:0016887">
    <property type="term" value="F:ATP hydrolysis activity"/>
    <property type="evidence" value="ECO:0007669"/>
    <property type="project" value="InterPro"/>
</dbReference>
<evidence type="ECO:0000313" key="2">
    <source>
        <dbReference type="EMBL" id="KKK98836.1"/>
    </source>
</evidence>
<dbReference type="Pfam" id="PF00005">
    <property type="entry name" value="ABC_tran"/>
    <property type="match status" value="1"/>
</dbReference>
<dbReference type="GO" id="GO:0005743">
    <property type="term" value="C:mitochondrial inner membrane"/>
    <property type="evidence" value="ECO:0007669"/>
    <property type="project" value="TreeGrafter"/>
</dbReference>
<dbReference type="Gene3D" id="3.40.50.300">
    <property type="entry name" value="P-loop containing nucleotide triphosphate hydrolases"/>
    <property type="match status" value="1"/>
</dbReference>
<dbReference type="PANTHER" id="PTHR43394">
    <property type="entry name" value="ATP-DEPENDENT PERMEASE MDL1, MITOCHONDRIAL"/>
    <property type="match status" value="1"/>
</dbReference>
<dbReference type="GO" id="GO:0015421">
    <property type="term" value="F:ABC-type oligopeptide transporter activity"/>
    <property type="evidence" value="ECO:0007669"/>
    <property type="project" value="TreeGrafter"/>
</dbReference>
<gene>
    <name evidence="2" type="ORF">LCGC14_2638760</name>
</gene>
<dbReference type="AlphaFoldDB" id="A0A0F9CQF4"/>
<dbReference type="InterPro" id="IPR003439">
    <property type="entry name" value="ABC_transporter-like_ATP-bd"/>
</dbReference>
<name>A0A0F9CQF4_9ZZZZ</name>